<feature type="repeat" description="ANK" evidence="17">
    <location>
        <begin position="271"/>
        <end position="303"/>
    </location>
</feature>
<proteinExistence type="predicted"/>
<keyword evidence="12" id="KW-0206">Cytoskeleton</keyword>
<dbReference type="PROSITE" id="PS50297">
    <property type="entry name" value="ANK_REP_REGION"/>
    <property type="match status" value="6"/>
</dbReference>
<dbReference type="SUPFAM" id="SSF48403">
    <property type="entry name" value="Ankyrin repeat"/>
    <property type="match status" value="1"/>
</dbReference>
<dbReference type="Pfam" id="PF12796">
    <property type="entry name" value="Ank_2"/>
    <property type="match status" value="2"/>
</dbReference>
<feature type="compositionally biased region" description="Basic and acidic residues" evidence="19">
    <location>
        <begin position="1223"/>
        <end position="1236"/>
    </location>
</feature>
<feature type="coiled-coil region" evidence="18">
    <location>
        <begin position="773"/>
        <end position="809"/>
    </location>
</feature>
<dbReference type="PROSITE" id="PS51082">
    <property type="entry name" value="WH2"/>
    <property type="match status" value="1"/>
</dbReference>
<keyword evidence="11" id="KW-0009">Actin-binding</keyword>
<feature type="repeat" description="ANK" evidence="17">
    <location>
        <begin position="171"/>
        <end position="193"/>
    </location>
</feature>
<comment type="subcellular location">
    <subcellularLocation>
        <location evidence="3">Cell projection</location>
        <location evidence="3">Dendritic spine</location>
    </subcellularLocation>
    <subcellularLocation>
        <location evidence="1">Cell projection</location>
        <location evidence="1">Microvillus</location>
    </subcellularLocation>
    <subcellularLocation>
        <location evidence="4">Cell projection</location>
        <location evidence="4">Stereocilium</location>
    </subcellularLocation>
    <subcellularLocation>
        <location evidence="2">Cytoplasm</location>
        <location evidence="2">Cytoskeleton</location>
    </subcellularLocation>
</comment>
<evidence type="ECO:0000256" key="2">
    <source>
        <dbReference type="ARBA" id="ARBA00004245"/>
    </source>
</evidence>
<feature type="compositionally biased region" description="Polar residues" evidence="19">
    <location>
        <begin position="352"/>
        <end position="365"/>
    </location>
</feature>
<dbReference type="Pfam" id="PF02205">
    <property type="entry name" value="WH2"/>
    <property type="match status" value="1"/>
</dbReference>
<dbReference type="InterPro" id="IPR003124">
    <property type="entry name" value="WH2_dom"/>
</dbReference>
<evidence type="ECO:0000256" key="5">
    <source>
        <dbReference type="ARBA" id="ARBA00022490"/>
    </source>
</evidence>
<evidence type="ECO:0000256" key="18">
    <source>
        <dbReference type="SAM" id="Coils"/>
    </source>
</evidence>
<evidence type="ECO:0000256" key="4">
    <source>
        <dbReference type="ARBA" id="ARBA00004645"/>
    </source>
</evidence>
<feature type="compositionally biased region" description="Pro residues" evidence="19">
    <location>
        <begin position="652"/>
        <end position="673"/>
    </location>
</feature>
<reference evidence="21" key="1">
    <citation type="submission" date="2025-08" db="UniProtKB">
        <authorList>
            <consortium name="Ensembl"/>
        </authorList>
    </citation>
    <scope>IDENTIFICATION</scope>
</reference>
<evidence type="ECO:0000256" key="10">
    <source>
        <dbReference type="ARBA" id="ARBA00023054"/>
    </source>
</evidence>
<dbReference type="GO" id="GO:0005902">
    <property type="term" value="C:microvillus"/>
    <property type="evidence" value="ECO:0007669"/>
    <property type="project" value="UniProtKB-SubCell"/>
</dbReference>
<evidence type="ECO:0000256" key="12">
    <source>
        <dbReference type="ARBA" id="ARBA00023212"/>
    </source>
</evidence>
<evidence type="ECO:0000256" key="6">
    <source>
        <dbReference type="ARBA" id="ARBA00022553"/>
    </source>
</evidence>
<feature type="compositionally biased region" description="Basic and acidic residues" evidence="19">
    <location>
        <begin position="478"/>
        <end position="506"/>
    </location>
</feature>
<dbReference type="GO" id="GO:0051017">
    <property type="term" value="P:actin filament bundle assembly"/>
    <property type="evidence" value="ECO:0007669"/>
    <property type="project" value="TreeGrafter"/>
</dbReference>
<dbReference type="GO" id="GO:0032420">
    <property type="term" value="C:stereocilium"/>
    <property type="evidence" value="ECO:0007669"/>
    <property type="project" value="UniProtKB-SubCell"/>
</dbReference>
<dbReference type="InterPro" id="IPR002110">
    <property type="entry name" value="Ankyrin_rpt"/>
</dbReference>
<dbReference type="GO" id="GO:0051015">
    <property type="term" value="F:actin filament binding"/>
    <property type="evidence" value="ECO:0007669"/>
    <property type="project" value="TreeGrafter"/>
</dbReference>
<dbReference type="InterPro" id="IPR052420">
    <property type="entry name" value="Espin/Espin-like"/>
</dbReference>
<dbReference type="PANTHER" id="PTHR24153:SF14">
    <property type="entry name" value="ESPIN"/>
    <property type="match status" value="1"/>
</dbReference>
<dbReference type="GO" id="GO:0007605">
    <property type="term" value="P:sensory perception of sound"/>
    <property type="evidence" value="ECO:0007669"/>
    <property type="project" value="UniProtKB-KW"/>
</dbReference>
<keyword evidence="22" id="KW-1185">Reference proteome</keyword>
<evidence type="ECO:0000256" key="11">
    <source>
        <dbReference type="ARBA" id="ARBA00023203"/>
    </source>
</evidence>
<evidence type="ECO:0000256" key="14">
    <source>
        <dbReference type="ARBA" id="ARBA00057682"/>
    </source>
</evidence>
<comment type="function">
    <text evidence="14">Multifunctional actin-bundling protein. Plays a major role in regulating the organization, dimension, dynamics and signaling capacities of the actin filament-rich microvilli in the mechanosensory and chemosensory cells. Required for the assembly and stabilization of the stereociliary parallel actin bundles. Plays a crucial role in the formation and maintenance of inner ear hair cell stereocilia. Involved in the elongation of actin in stereocilia. In extrastriolar hair cells, required for targeting MYO3B to stereocilia tips, and for regulation of stereocilia diameter and staircase formation.</text>
</comment>
<dbReference type="SMART" id="SM00246">
    <property type="entry name" value="WH2"/>
    <property type="match status" value="1"/>
</dbReference>
<evidence type="ECO:0000256" key="9">
    <source>
        <dbReference type="ARBA" id="ARBA00023043"/>
    </source>
</evidence>
<keyword evidence="10 18" id="KW-0175">Coiled coil</keyword>
<feature type="compositionally biased region" description="Polar residues" evidence="19">
    <location>
        <begin position="605"/>
        <end position="614"/>
    </location>
</feature>
<feature type="region of interest" description="Disordered" evidence="19">
    <location>
        <begin position="1215"/>
        <end position="1323"/>
    </location>
</feature>
<feature type="compositionally biased region" description="Pro residues" evidence="19">
    <location>
        <begin position="425"/>
        <end position="456"/>
    </location>
</feature>
<dbReference type="PROSITE" id="PS50088">
    <property type="entry name" value="ANK_REPEAT"/>
    <property type="match status" value="6"/>
</dbReference>
<evidence type="ECO:0000256" key="15">
    <source>
        <dbReference type="ARBA" id="ARBA00068942"/>
    </source>
</evidence>
<evidence type="ECO:0000256" key="3">
    <source>
        <dbReference type="ARBA" id="ARBA00004552"/>
    </source>
</evidence>
<feature type="region of interest" description="Disordered" evidence="19">
    <location>
        <begin position="478"/>
        <end position="691"/>
    </location>
</feature>
<evidence type="ECO:0000256" key="1">
    <source>
        <dbReference type="ARBA" id="ARBA00004105"/>
    </source>
</evidence>
<sequence>MALEKALLAARQGELDVLKSLHAAGLLEPSLRDPLDALPVHHAARSGKLHCLRFLVEEAALPADGRARNGATPAHDAAATGQLACLQWLLSQGGCRAQDKDDSGATVLHLASRFGHPEVVDWLLSHGGGDPTIATDTGALPIHYAAAKGDFPSLRLLVKHYPEGVNAQTKIGATPLYLACQEGHLEVTQYLVQECGADPHLRAHDGMSPLHAAAQMGHNPIIVWLVSCTDVSLKERDNDGATAMHFAASRGHPKLLSWLLLHGGEITLDLWGGTPLHDAAENGELECCQILVVNGAELHIRDHDGYTPADLSDYNGHNHCTRYLRTVENLSVEHRVLSRDPSTELEAKQPDSGMSSPNTTMSVQPLNFDLGSPTSTLSNYDSCSSSHSSIKGQHPPGGEAADIQSYMDMLNPELSLPPEKMGKTTPPPPPSFPPPPPPPGTQMPPPPPGYPAPKPPVRLHAADIYLQTKNKLRHVETEILKKEPSSGDHRYGLRRQDSGRNEEVRARQPASSGHSRPGPASLSSSLAGPSAPPQAALLPGNHVHNGCAADPKASRELPPPPPPPPPPLPEALSSPPPAPPLPLEGAGAGCGQRRSSSSTGSTKSFNMMSPTGDNSELLAEIKAGKSLKPTPQSKGLTTVFSGSGQPASQPDSPLPPVSPAPSRPRSPTPPASGPQPLLNGSVVPAPPATPAPGVQLDVEALVPTLDEQGRPIPEWKRQVMVRKLQLKMQEEEEQRRKLTAASSCCYPPEGWRYSREHNAILGPFGELMTEADILRIEQQIENLQVLHKAKKLEGRLEQLELELEQLLPISAALSAPRFTVDPRRMHGRAANLPAWCSKISTLLRSMATLLAALGGRPAHLAELLTADTGQPLEPLPDAPSRPGPLCLGRSHSLSWCREAVAREILECGVSVQQLRAAYELRAQGAAPTQSLRRKLPQQLAREPIVEEEYVPLGPSEPSTTVANGLLANQEFLGTLGRREAHDHHEALPEPEQLAHRPPLPTELPGVQDYIDMRKERIVYLFLDHWRKWTFRGSGRHAQARLRRLLPRVVAAGAGPGPLAEAAEAPPPPPADECSDRGSDQRLLHLLKQRHVVSKLLGHWRSLLRKVPSHQAPGPGLAHGLYWPEHFLPPLDGGAPRRYDSLTLDLFMLGYFQLLEMGLSREERKFRHLLCYEMFDRLGSHPWELIRQFHRVVLEEVEAGRRGWNDGFEDLRRQFFGDSPEETEPAREEAEKEKEEEKEREEEEKEQVVEEEEQVVEEKRQQEEEEEEEEAVEEGTPTQMEERLEGQPEAQAPAPQPPPAAPPPAPHPPTSEAPAEDPLELLCEMGEFSNEDICRYIDRSFSFWKEKESELFDS</sequence>
<dbReference type="Pfam" id="PF13637">
    <property type="entry name" value="Ank_4"/>
    <property type="match status" value="1"/>
</dbReference>
<protein>
    <recommendedName>
        <fullName evidence="15">Espin</fullName>
    </recommendedName>
    <alternativeName>
        <fullName evidence="16">Ectoplasmic specialization protein</fullName>
    </alternativeName>
</protein>
<evidence type="ECO:0000256" key="17">
    <source>
        <dbReference type="PROSITE-ProRule" id="PRU00023"/>
    </source>
</evidence>
<evidence type="ECO:0000256" key="8">
    <source>
        <dbReference type="ARBA" id="ARBA00022740"/>
    </source>
</evidence>
<dbReference type="SMART" id="SM00248">
    <property type="entry name" value="ANK"/>
    <property type="match status" value="8"/>
</dbReference>
<keyword evidence="7" id="KW-0677">Repeat</keyword>
<evidence type="ECO:0000256" key="7">
    <source>
        <dbReference type="ARBA" id="ARBA00022737"/>
    </source>
</evidence>
<evidence type="ECO:0000256" key="19">
    <source>
        <dbReference type="SAM" id="MobiDB-lite"/>
    </source>
</evidence>
<organism evidence="21 22">
    <name type="scientific">Jaculus jaculus</name>
    <name type="common">Lesser Egyptian jerboa</name>
    <dbReference type="NCBI Taxonomy" id="51337"/>
    <lineage>
        <taxon>Eukaryota</taxon>
        <taxon>Metazoa</taxon>
        <taxon>Chordata</taxon>
        <taxon>Craniata</taxon>
        <taxon>Vertebrata</taxon>
        <taxon>Euteleostomi</taxon>
        <taxon>Mammalia</taxon>
        <taxon>Eutheria</taxon>
        <taxon>Euarchontoglires</taxon>
        <taxon>Glires</taxon>
        <taxon>Rodentia</taxon>
        <taxon>Myomorpha</taxon>
        <taxon>Dipodoidea</taxon>
        <taxon>Dipodidae</taxon>
        <taxon>Dipodinae</taxon>
        <taxon>Jaculus</taxon>
    </lineage>
</organism>
<feature type="compositionally biased region" description="Basic and acidic residues" evidence="19">
    <location>
        <begin position="338"/>
        <end position="349"/>
    </location>
</feature>
<keyword evidence="5" id="KW-0963">Cytoplasm</keyword>
<dbReference type="Pfam" id="PF00023">
    <property type="entry name" value="Ank"/>
    <property type="match status" value="1"/>
</dbReference>
<dbReference type="PANTHER" id="PTHR24153">
    <property type="entry name" value="ESPIN"/>
    <property type="match status" value="1"/>
</dbReference>
<feature type="compositionally biased region" description="Acidic residues" evidence="19">
    <location>
        <begin position="1262"/>
        <end position="1272"/>
    </location>
</feature>
<dbReference type="FunFam" id="1.25.40.20:FF:000174">
    <property type="entry name" value="Espin"/>
    <property type="match status" value="1"/>
</dbReference>
<keyword evidence="9 17" id="KW-0040">ANK repeat</keyword>
<dbReference type="GO" id="GO:0005737">
    <property type="term" value="C:cytoplasm"/>
    <property type="evidence" value="ECO:0007669"/>
    <property type="project" value="TreeGrafter"/>
</dbReference>
<feature type="compositionally biased region" description="Polar residues" evidence="19">
    <location>
        <begin position="629"/>
        <end position="647"/>
    </location>
</feature>
<dbReference type="Ensembl" id="ENSJJAT00000027838.1">
    <property type="protein sequence ID" value="ENSJJAP00000021287.1"/>
    <property type="gene ID" value="ENSJJAG00000021618.1"/>
</dbReference>
<feature type="compositionally biased region" description="Low complexity" evidence="19">
    <location>
        <begin position="517"/>
        <end position="540"/>
    </location>
</feature>
<feature type="repeat" description="ANK" evidence="17">
    <location>
        <begin position="69"/>
        <end position="93"/>
    </location>
</feature>
<name>A0A8C5P3Z2_JACJA</name>
<dbReference type="Proteomes" id="UP000694385">
    <property type="component" value="Unassembled WGS sequence"/>
</dbReference>
<reference evidence="21" key="2">
    <citation type="submission" date="2025-09" db="UniProtKB">
        <authorList>
            <consortium name="Ensembl"/>
        </authorList>
    </citation>
    <scope>IDENTIFICATION</scope>
</reference>
<dbReference type="GO" id="GO:0005856">
    <property type="term" value="C:cytoskeleton"/>
    <property type="evidence" value="ECO:0007669"/>
    <property type="project" value="UniProtKB-SubCell"/>
</dbReference>
<feature type="compositionally biased region" description="Low complexity" evidence="19">
    <location>
        <begin position="595"/>
        <end position="604"/>
    </location>
</feature>
<feature type="compositionally biased region" description="Acidic residues" evidence="19">
    <location>
        <begin position="1237"/>
        <end position="1254"/>
    </location>
</feature>
<keyword evidence="6" id="KW-0597">Phosphoprotein</keyword>
<dbReference type="GO" id="GO:0043197">
    <property type="term" value="C:dendritic spine"/>
    <property type="evidence" value="ECO:0007669"/>
    <property type="project" value="UniProtKB-SubCell"/>
</dbReference>
<feature type="domain" description="WH2" evidence="20">
    <location>
        <begin position="613"/>
        <end position="630"/>
    </location>
</feature>
<feature type="repeat" description="ANK" evidence="17">
    <location>
        <begin position="205"/>
        <end position="238"/>
    </location>
</feature>
<keyword evidence="13" id="KW-0966">Cell projection</keyword>
<feature type="repeat" description="ANK" evidence="17">
    <location>
        <begin position="239"/>
        <end position="266"/>
    </location>
</feature>
<feature type="region of interest" description="Disordered" evidence="19">
    <location>
        <begin position="981"/>
        <end position="1000"/>
    </location>
</feature>
<feature type="compositionally biased region" description="Pro residues" evidence="19">
    <location>
        <begin position="557"/>
        <end position="582"/>
    </location>
</feature>
<dbReference type="InterPro" id="IPR036770">
    <property type="entry name" value="Ankyrin_rpt-contain_sf"/>
</dbReference>
<feature type="compositionally biased region" description="Pro residues" evidence="19">
    <location>
        <begin position="1293"/>
        <end position="1310"/>
    </location>
</feature>
<feature type="repeat" description="ANK" evidence="17">
    <location>
        <begin position="103"/>
        <end position="127"/>
    </location>
</feature>
<dbReference type="Gene3D" id="1.25.40.20">
    <property type="entry name" value="Ankyrin repeat-containing domain"/>
    <property type="match status" value="1"/>
</dbReference>
<evidence type="ECO:0000259" key="20">
    <source>
        <dbReference type="PROSITE" id="PS51082"/>
    </source>
</evidence>
<feature type="region of interest" description="Disordered" evidence="19">
    <location>
        <begin position="338"/>
        <end position="457"/>
    </location>
</feature>
<evidence type="ECO:0000313" key="22">
    <source>
        <dbReference type="Proteomes" id="UP000694385"/>
    </source>
</evidence>
<dbReference type="GeneTree" id="ENSGT00940000160408"/>
<evidence type="ECO:0000256" key="13">
    <source>
        <dbReference type="ARBA" id="ARBA00023273"/>
    </source>
</evidence>
<dbReference type="PRINTS" id="PR01217">
    <property type="entry name" value="PRICHEXTENSN"/>
</dbReference>
<feature type="compositionally biased region" description="Low complexity" evidence="19">
    <location>
        <begin position="378"/>
        <end position="389"/>
    </location>
</feature>
<accession>A0A8C5P3Z2</accession>
<feature type="region of interest" description="Disordered" evidence="19">
    <location>
        <begin position="1056"/>
        <end position="1076"/>
    </location>
</feature>
<evidence type="ECO:0000313" key="21">
    <source>
        <dbReference type="Ensembl" id="ENSJJAP00000021287.1"/>
    </source>
</evidence>
<evidence type="ECO:0000256" key="16">
    <source>
        <dbReference type="ARBA" id="ARBA00078394"/>
    </source>
</evidence>
<keyword evidence="8" id="KW-1009">Hearing</keyword>